<evidence type="ECO:0000313" key="1">
    <source>
        <dbReference type="EMBL" id="BCJ32649.1"/>
    </source>
</evidence>
<evidence type="ECO:0000313" key="2">
    <source>
        <dbReference type="Proteomes" id="UP000611640"/>
    </source>
</evidence>
<protein>
    <submittedName>
        <fullName evidence="1">Uncharacterized protein</fullName>
    </submittedName>
</protein>
<accession>A0A7R7DJ73</accession>
<dbReference type="KEGG" id="atl:Athai_01520"/>
<name>A0A7R7DJ73_9ACTN</name>
<dbReference type="Proteomes" id="UP000611640">
    <property type="component" value="Chromosome"/>
</dbReference>
<keyword evidence="2" id="KW-1185">Reference proteome</keyword>
<dbReference type="EMBL" id="AP023355">
    <property type="protein sequence ID" value="BCJ32649.1"/>
    <property type="molecule type" value="Genomic_DNA"/>
</dbReference>
<dbReference type="AlphaFoldDB" id="A0A7R7DJ73"/>
<reference evidence="1 2" key="1">
    <citation type="submission" date="2020-08" db="EMBL/GenBank/DDBJ databases">
        <title>Whole genome shotgun sequence of Actinocatenispora thailandica NBRC 105041.</title>
        <authorList>
            <person name="Komaki H."/>
            <person name="Tamura T."/>
        </authorList>
    </citation>
    <scope>NUCLEOTIDE SEQUENCE [LARGE SCALE GENOMIC DNA]</scope>
    <source>
        <strain evidence="1 2">NBRC 105041</strain>
    </source>
</reference>
<proteinExistence type="predicted"/>
<organism evidence="1 2">
    <name type="scientific">Actinocatenispora thailandica</name>
    <dbReference type="NCBI Taxonomy" id="227318"/>
    <lineage>
        <taxon>Bacteria</taxon>
        <taxon>Bacillati</taxon>
        <taxon>Actinomycetota</taxon>
        <taxon>Actinomycetes</taxon>
        <taxon>Micromonosporales</taxon>
        <taxon>Micromonosporaceae</taxon>
        <taxon>Actinocatenispora</taxon>
    </lineage>
</organism>
<sequence>MTGPADSDLWFPTAPGPVRTVPAAQRGALRGQRVVTGTPGRGWRYDLRADDPVERDGRRFVPVLAEHDWYRAELDDTDVFAPLVPVERVWVEQPDTGAGTADPPANLLSRLVSLDAPPLRIPVPARDVPALTGRRLVVVSPETARRDVRAVSEPYENDDGTICLSVCAESDWYRWAFAGRPADCTEVPVYLAWAE</sequence>
<gene>
    <name evidence="1" type="ORF">Athai_01520</name>
</gene>
<dbReference type="RefSeq" id="WP_203959671.1">
    <property type="nucleotide sequence ID" value="NZ_AP023355.1"/>
</dbReference>